<reference evidence="2 3" key="1">
    <citation type="submission" date="2018-04" db="EMBL/GenBank/DDBJ databases">
        <title>Genomic Encyclopedia of Archaeal and Bacterial Type Strains, Phase II (KMG-II): from individual species to whole genera.</title>
        <authorList>
            <person name="Goeker M."/>
        </authorList>
    </citation>
    <scope>NUCLEOTIDE SEQUENCE [LARGE SCALE GENOMIC DNA]</scope>
    <source>
        <strain evidence="2 3">DSM 22902</strain>
    </source>
</reference>
<feature type="chain" id="PRO_5015599850" description="Lipoprotein" evidence="1">
    <location>
        <begin position="25"/>
        <end position="59"/>
    </location>
</feature>
<keyword evidence="1" id="KW-0732">Signal</keyword>
<protein>
    <recommendedName>
        <fullName evidence="4">Lipoprotein</fullName>
    </recommendedName>
</protein>
<evidence type="ECO:0008006" key="4">
    <source>
        <dbReference type="Google" id="ProtNLM"/>
    </source>
</evidence>
<accession>A0A2T5XYW4</accession>
<gene>
    <name evidence="2" type="ORF">C8P65_101397</name>
</gene>
<sequence>MKKINKLALGLVLALIGCSTQKQASSSTLSEVSRWTGEYGGVDKIYDDQLFFFMKRNNP</sequence>
<dbReference type="RefSeq" id="WP_107780849.1">
    <property type="nucleotide sequence ID" value="NZ_QBKG01000001.1"/>
</dbReference>
<evidence type="ECO:0000313" key="2">
    <source>
        <dbReference type="EMBL" id="PTX08729.1"/>
    </source>
</evidence>
<dbReference type="EMBL" id="QBKG01000001">
    <property type="protein sequence ID" value="PTX08729.1"/>
    <property type="molecule type" value="Genomic_DNA"/>
</dbReference>
<proteinExistence type="predicted"/>
<evidence type="ECO:0000313" key="3">
    <source>
        <dbReference type="Proteomes" id="UP000243985"/>
    </source>
</evidence>
<name>A0A2T5XYW4_9FLAO</name>
<dbReference type="AlphaFoldDB" id="A0A2T5XYW4"/>
<dbReference type="GeneID" id="84579799"/>
<comment type="caution">
    <text evidence="2">The sequence shown here is derived from an EMBL/GenBank/DDBJ whole genome shotgun (WGS) entry which is preliminary data.</text>
</comment>
<evidence type="ECO:0000256" key="1">
    <source>
        <dbReference type="SAM" id="SignalP"/>
    </source>
</evidence>
<organism evidence="2 3">
    <name type="scientific">Capnocytophaga leadbetteri</name>
    <dbReference type="NCBI Taxonomy" id="327575"/>
    <lineage>
        <taxon>Bacteria</taxon>
        <taxon>Pseudomonadati</taxon>
        <taxon>Bacteroidota</taxon>
        <taxon>Flavobacteriia</taxon>
        <taxon>Flavobacteriales</taxon>
        <taxon>Flavobacteriaceae</taxon>
        <taxon>Capnocytophaga</taxon>
    </lineage>
</organism>
<dbReference type="PROSITE" id="PS51257">
    <property type="entry name" value="PROKAR_LIPOPROTEIN"/>
    <property type="match status" value="1"/>
</dbReference>
<dbReference type="Proteomes" id="UP000243985">
    <property type="component" value="Unassembled WGS sequence"/>
</dbReference>
<feature type="signal peptide" evidence="1">
    <location>
        <begin position="1"/>
        <end position="24"/>
    </location>
</feature>